<keyword evidence="1" id="KW-0472">Membrane</keyword>
<dbReference type="AlphaFoldDB" id="A0A5C3KR54"/>
<evidence type="ECO:0000256" key="1">
    <source>
        <dbReference type="SAM" id="Phobius"/>
    </source>
</evidence>
<evidence type="ECO:0000313" key="2">
    <source>
        <dbReference type="EMBL" id="TFK23031.1"/>
    </source>
</evidence>
<gene>
    <name evidence="2" type="ORF">FA15DRAFT_493935</name>
</gene>
<feature type="transmembrane region" description="Helical" evidence="1">
    <location>
        <begin position="12"/>
        <end position="33"/>
    </location>
</feature>
<keyword evidence="3" id="KW-1185">Reference proteome</keyword>
<keyword evidence="1" id="KW-1133">Transmembrane helix</keyword>
<keyword evidence="1" id="KW-0812">Transmembrane</keyword>
<dbReference type="Proteomes" id="UP000307440">
    <property type="component" value="Unassembled WGS sequence"/>
</dbReference>
<feature type="transmembrane region" description="Helical" evidence="1">
    <location>
        <begin position="81"/>
        <end position="102"/>
    </location>
</feature>
<proteinExistence type="predicted"/>
<evidence type="ECO:0000313" key="3">
    <source>
        <dbReference type="Proteomes" id="UP000307440"/>
    </source>
</evidence>
<protein>
    <submittedName>
        <fullName evidence="2">Uncharacterized protein</fullName>
    </submittedName>
</protein>
<sequence length="164" mass="17782">MHAIPQRQQRILYLIYASLVISVPIFVLSMLALGSLTLWISPVTTALTVAYDVTALALHFKRRGDPRLPTVARFPSIIIPFLLALAYLAACAVSVVALVFISHKFANSPGNVQYPKQFVSHVRAIAISEIALIAIHGDLLLAIGFLGVQERKAVEASNKVPVSV</sequence>
<dbReference type="EMBL" id="ML210227">
    <property type="protein sequence ID" value="TFK23031.1"/>
    <property type="molecule type" value="Genomic_DNA"/>
</dbReference>
<feature type="transmembrane region" description="Helical" evidence="1">
    <location>
        <begin position="39"/>
        <end position="60"/>
    </location>
</feature>
<reference evidence="2 3" key="1">
    <citation type="journal article" date="2019" name="Nat. Ecol. Evol.">
        <title>Megaphylogeny resolves global patterns of mushroom evolution.</title>
        <authorList>
            <person name="Varga T."/>
            <person name="Krizsan K."/>
            <person name="Foldi C."/>
            <person name="Dima B."/>
            <person name="Sanchez-Garcia M."/>
            <person name="Sanchez-Ramirez S."/>
            <person name="Szollosi G.J."/>
            <person name="Szarkandi J.G."/>
            <person name="Papp V."/>
            <person name="Albert L."/>
            <person name="Andreopoulos W."/>
            <person name="Angelini C."/>
            <person name="Antonin V."/>
            <person name="Barry K.W."/>
            <person name="Bougher N.L."/>
            <person name="Buchanan P."/>
            <person name="Buyck B."/>
            <person name="Bense V."/>
            <person name="Catcheside P."/>
            <person name="Chovatia M."/>
            <person name="Cooper J."/>
            <person name="Damon W."/>
            <person name="Desjardin D."/>
            <person name="Finy P."/>
            <person name="Geml J."/>
            <person name="Haridas S."/>
            <person name="Hughes K."/>
            <person name="Justo A."/>
            <person name="Karasinski D."/>
            <person name="Kautmanova I."/>
            <person name="Kiss B."/>
            <person name="Kocsube S."/>
            <person name="Kotiranta H."/>
            <person name="LaButti K.M."/>
            <person name="Lechner B.E."/>
            <person name="Liimatainen K."/>
            <person name="Lipzen A."/>
            <person name="Lukacs Z."/>
            <person name="Mihaltcheva S."/>
            <person name="Morgado L.N."/>
            <person name="Niskanen T."/>
            <person name="Noordeloos M.E."/>
            <person name="Ohm R.A."/>
            <person name="Ortiz-Santana B."/>
            <person name="Ovrebo C."/>
            <person name="Racz N."/>
            <person name="Riley R."/>
            <person name="Savchenko A."/>
            <person name="Shiryaev A."/>
            <person name="Soop K."/>
            <person name="Spirin V."/>
            <person name="Szebenyi C."/>
            <person name="Tomsovsky M."/>
            <person name="Tulloss R.E."/>
            <person name="Uehling J."/>
            <person name="Grigoriev I.V."/>
            <person name="Vagvolgyi C."/>
            <person name="Papp T."/>
            <person name="Martin F.M."/>
            <person name="Miettinen O."/>
            <person name="Hibbett D.S."/>
            <person name="Nagy L.G."/>
        </authorList>
    </citation>
    <scope>NUCLEOTIDE SEQUENCE [LARGE SCALE GENOMIC DNA]</scope>
    <source>
        <strain evidence="2 3">CBS 121175</strain>
    </source>
</reference>
<name>A0A5C3KR54_COPMA</name>
<organism evidence="2 3">
    <name type="scientific">Coprinopsis marcescibilis</name>
    <name type="common">Agaric fungus</name>
    <name type="synonym">Psathyrella marcescibilis</name>
    <dbReference type="NCBI Taxonomy" id="230819"/>
    <lineage>
        <taxon>Eukaryota</taxon>
        <taxon>Fungi</taxon>
        <taxon>Dikarya</taxon>
        <taxon>Basidiomycota</taxon>
        <taxon>Agaricomycotina</taxon>
        <taxon>Agaricomycetes</taxon>
        <taxon>Agaricomycetidae</taxon>
        <taxon>Agaricales</taxon>
        <taxon>Agaricineae</taxon>
        <taxon>Psathyrellaceae</taxon>
        <taxon>Coprinopsis</taxon>
    </lineage>
</organism>
<feature type="transmembrane region" description="Helical" evidence="1">
    <location>
        <begin position="122"/>
        <end position="148"/>
    </location>
</feature>
<accession>A0A5C3KR54</accession>